<name>T1FHQ7_HELRO</name>
<dbReference type="GeneID" id="20208356"/>
<dbReference type="EMBL" id="AMQM01007973">
    <property type="status" value="NOT_ANNOTATED_CDS"/>
    <property type="molecule type" value="Genomic_DNA"/>
</dbReference>
<dbReference type="EnsemblMetazoa" id="HelroT182096">
    <property type="protein sequence ID" value="HelroP182096"/>
    <property type="gene ID" value="HelroG182096"/>
</dbReference>
<dbReference type="KEGG" id="hro:HELRODRAFT_182096"/>
<reference evidence="1 3" key="2">
    <citation type="journal article" date="2013" name="Nature">
        <title>Insights into bilaterian evolution from three spiralian genomes.</title>
        <authorList>
            <person name="Simakov O."/>
            <person name="Marletaz F."/>
            <person name="Cho S.J."/>
            <person name="Edsinger-Gonzales E."/>
            <person name="Havlak P."/>
            <person name="Hellsten U."/>
            <person name="Kuo D.H."/>
            <person name="Larsson T."/>
            <person name="Lv J."/>
            <person name="Arendt D."/>
            <person name="Savage R."/>
            <person name="Osoegawa K."/>
            <person name="de Jong P."/>
            <person name="Grimwood J."/>
            <person name="Chapman J.A."/>
            <person name="Shapiro H."/>
            <person name="Aerts A."/>
            <person name="Otillar R.P."/>
            <person name="Terry A.Y."/>
            <person name="Boore J.L."/>
            <person name="Grigoriev I.V."/>
            <person name="Lindberg D.R."/>
            <person name="Seaver E.C."/>
            <person name="Weisblat D.A."/>
            <person name="Putnam N.H."/>
            <person name="Rokhsar D.S."/>
        </authorList>
    </citation>
    <scope>NUCLEOTIDE SEQUENCE</scope>
</reference>
<evidence type="ECO:0008006" key="4">
    <source>
        <dbReference type="Google" id="ProtNLM"/>
    </source>
</evidence>
<dbReference type="EMBL" id="KB097701">
    <property type="protein sequence ID" value="ESN91240.1"/>
    <property type="molecule type" value="Genomic_DNA"/>
</dbReference>
<dbReference type="Proteomes" id="UP000015101">
    <property type="component" value="Unassembled WGS sequence"/>
</dbReference>
<sequence>MYIYWNFGKFYRIIGINQFKVMDRNFEIGNMMLPLALDILQYIPSPQRYASDYQPPNYTLWFLEPHTRLSWLQIFLVVLYKHLTASNGNVLSTTFSKKNIDKHNTNQIEKHDCDKLNTPFIVATWNVRTLYQTGIFESIKQKMKRMNLSILGLSETLWKTSSVITFEEGKFFYSEAHK</sequence>
<protein>
    <recommendedName>
        <fullName evidence="4">Endonuclease/exonuclease/phosphatase domain-containing protein</fullName>
    </recommendedName>
</protein>
<dbReference type="PANTHER" id="PTHR21696">
    <property type="entry name" value="PROTEIN UNC-79 HOMOLOG"/>
    <property type="match status" value="1"/>
</dbReference>
<organism evidence="2 3">
    <name type="scientific">Helobdella robusta</name>
    <name type="common">Californian leech</name>
    <dbReference type="NCBI Taxonomy" id="6412"/>
    <lineage>
        <taxon>Eukaryota</taxon>
        <taxon>Metazoa</taxon>
        <taxon>Spiralia</taxon>
        <taxon>Lophotrochozoa</taxon>
        <taxon>Annelida</taxon>
        <taxon>Clitellata</taxon>
        <taxon>Hirudinea</taxon>
        <taxon>Rhynchobdellida</taxon>
        <taxon>Glossiphoniidae</taxon>
        <taxon>Helobdella</taxon>
    </lineage>
</organism>
<dbReference type="CTD" id="20208356"/>
<evidence type="ECO:0000313" key="2">
    <source>
        <dbReference type="EnsemblMetazoa" id="HelroP182096"/>
    </source>
</evidence>
<proteinExistence type="predicted"/>
<dbReference type="STRING" id="6412.T1FHQ7"/>
<evidence type="ECO:0000313" key="3">
    <source>
        <dbReference type="Proteomes" id="UP000015101"/>
    </source>
</evidence>
<evidence type="ECO:0000313" key="1">
    <source>
        <dbReference type="EMBL" id="ESN91240.1"/>
    </source>
</evidence>
<keyword evidence="3" id="KW-1185">Reference proteome</keyword>
<reference evidence="3" key="1">
    <citation type="submission" date="2012-12" db="EMBL/GenBank/DDBJ databases">
        <authorList>
            <person name="Hellsten U."/>
            <person name="Grimwood J."/>
            <person name="Chapman J.A."/>
            <person name="Shapiro H."/>
            <person name="Aerts A."/>
            <person name="Otillar R.P."/>
            <person name="Terry A.Y."/>
            <person name="Boore J.L."/>
            <person name="Simakov O."/>
            <person name="Marletaz F."/>
            <person name="Cho S.-J."/>
            <person name="Edsinger-Gonzales E."/>
            <person name="Havlak P."/>
            <person name="Kuo D.-H."/>
            <person name="Larsson T."/>
            <person name="Lv J."/>
            <person name="Arendt D."/>
            <person name="Savage R."/>
            <person name="Osoegawa K."/>
            <person name="de Jong P."/>
            <person name="Lindberg D.R."/>
            <person name="Seaver E.C."/>
            <person name="Weisblat D.A."/>
            <person name="Putnam N.H."/>
            <person name="Grigoriev I.V."/>
            <person name="Rokhsar D.S."/>
        </authorList>
    </citation>
    <scope>NUCLEOTIDE SEQUENCE</scope>
</reference>
<reference evidence="2" key="3">
    <citation type="submission" date="2015-06" db="UniProtKB">
        <authorList>
            <consortium name="EnsemblMetazoa"/>
        </authorList>
    </citation>
    <scope>IDENTIFICATION</scope>
</reference>
<dbReference type="OrthoDB" id="6270916at2759"/>
<dbReference type="InterPro" id="IPR024855">
    <property type="entry name" value="UNC79"/>
</dbReference>
<dbReference type="HOGENOM" id="CLU_1512257_0_0_1"/>
<dbReference type="InParanoid" id="T1FHQ7"/>
<dbReference type="PANTHER" id="PTHR21696:SF2">
    <property type="entry name" value="PROTEIN UNC-79 HOMOLOG"/>
    <property type="match status" value="1"/>
</dbReference>
<dbReference type="RefSeq" id="XP_009030646.1">
    <property type="nucleotide sequence ID" value="XM_009032398.1"/>
</dbReference>
<dbReference type="eggNOG" id="KOG3685">
    <property type="taxonomic scope" value="Eukaryota"/>
</dbReference>
<gene>
    <name evidence="2" type="primary">20208356</name>
    <name evidence="1" type="ORF">HELRODRAFT_182096</name>
</gene>
<dbReference type="AlphaFoldDB" id="T1FHQ7"/>
<accession>T1FHQ7</accession>